<keyword evidence="3" id="KW-0808">Transferase</keyword>
<comment type="caution">
    <text evidence="3">The sequence shown here is derived from an EMBL/GenBank/DDBJ whole genome shotgun (WGS) entry which is preliminary data.</text>
</comment>
<feature type="compositionally biased region" description="Polar residues" evidence="1">
    <location>
        <begin position="31"/>
        <end position="40"/>
    </location>
</feature>
<proteinExistence type="predicted"/>
<dbReference type="InterPro" id="IPR011009">
    <property type="entry name" value="Kinase-like_dom_sf"/>
</dbReference>
<dbReference type="Gene3D" id="1.10.510.10">
    <property type="entry name" value="Transferase(Phosphotransferase) domain 1"/>
    <property type="match status" value="1"/>
</dbReference>
<dbReference type="InterPro" id="IPR000719">
    <property type="entry name" value="Prot_kinase_dom"/>
</dbReference>
<evidence type="ECO:0000256" key="1">
    <source>
        <dbReference type="SAM" id="MobiDB-lite"/>
    </source>
</evidence>
<dbReference type="SUPFAM" id="SSF56112">
    <property type="entry name" value="Protein kinase-like (PK-like)"/>
    <property type="match status" value="1"/>
</dbReference>
<gene>
    <name evidence="3" type="ORF">BLA29_007941</name>
</gene>
<dbReference type="Proteomes" id="UP000194236">
    <property type="component" value="Unassembled WGS sequence"/>
</dbReference>
<evidence type="ECO:0000313" key="4">
    <source>
        <dbReference type="Proteomes" id="UP000194236"/>
    </source>
</evidence>
<dbReference type="PROSITE" id="PS50011">
    <property type="entry name" value="PROTEIN_KINASE_DOM"/>
    <property type="match status" value="1"/>
</dbReference>
<dbReference type="PANTHER" id="PTHR24347">
    <property type="entry name" value="SERINE/THREONINE-PROTEIN KINASE"/>
    <property type="match status" value="1"/>
</dbReference>
<evidence type="ECO:0000313" key="3">
    <source>
        <dbReference type="EMBL" id="OTF81370.1"/>
    </source>
</evidence>
<keyword evidence="3" id="KW-0418">Kinase</keyword>
<sequence>MLEYIDKTQRKIVSNESRRSSSPKSPKSPKTIDTTTTGSKASQYRATLLERRGKSIARTQGPIPAENSSTFKLYEFEETKANSVPIRSDFGEKIYRVKHRDFPQIPMVVRIYEQDQANRIYNHLYFKILRFLGKKHPLILQTWDIFVNSEKRIFLFQQHTHMIDLTQYILGRQPDGEQESVVCHWSRQICRALQYLINSAICHNNLTSSCIMISLRDKMSIQLTGFYRSFIYQPNARDNLRPRLSIRERESIRPDFKPPEVFGTEYQTGKYDPLIADMWSFGAIIYFALSGEYPHDYKIRSKNLGKEIKCNLRYLS</sequence>
<reference evidence="3 4" key="1">
    <citation type="submission" date="2017-03" db="EMBL/GenBank/DDBJ databases">
        <title>Genome Survey of Euroglyphus maynei.</title>
        <authorList>
            <person name="Arlian L.G."/>
            <person name="Morgan M.S."/>
            <person name="Rider S.D."/>
        </authorList>
    </citation>
    <scope>NUCLEOTIDE SEQUENCE [LARGE SCALE GENOMIC DNA]</scope>
    <source>
        <strain evidence="3">Arlian Lab</strain>
        <tissue evidence="3">Whole body</tissue>
    </source>
</reference>
<dbReference type="AlphaFoldDB" id="A0A1Y3BK96"/>
<dbReference type="SMART" id="SM00220">
    <property type="entry name" value="S_TKc"/>
    <property type="match status" value="1"/>
</dbReference>
<dbReference type="Pfam" id="PF00069">
    <property type="entry name" value="Pkinase"/>
    <property type="match status" value="1"/>
</dbReference>
<feature type="compositionally biased region" description="Low complexity" evidence="1">
    <location>
        <begin position="20"/>
        <end position="29"/>
    </location>
</feature>
<evidence type="ECO:0000259" key="2">
    <source>
        <dbReference type="PROSITE" id="PS50011"/>
    </source>
</evidence>
<feature type="region of interest" description="Disordered" evidence="1">
    <location>
        <begin position="1"/>
        <end position="40"/>
    </location>
</feature>
<name>A0A1Y3BK96_EURMA</name>
<organism evidence="3 4">
    <name type="scientific">Euroglyphus maynei</name>
    <name type="common">Mayne's house dust mite</name>
    <dbReference type="NCBI Taxonomy" id="6958"/>
    <lineage>
        <taxon>Eukaryota</taxon>
        <taxon>Metazoa</taxon>
        <taxon>Ecdysozoa</taxon>
        <taxon>Arthropoda</taxon>
        <taxon>Chelicerata</taxon>
        <taxon>Arachnida</taxon>
        <taxon>Acari</taxon>
        <taxon>Acariformes</taxon>
        <taxon>Sarcoptiformes</taxon>
        <taxon>Astigmata</taxon>
        <taxon>Psoroptidia</taxon>
        <taxon>Analgoidea</taxon>
        <taxon>Pyroglyphidae</taxon>
        <taxon>Pyroglyphinae</taxon>
        <taxon>Euroglyphus</taxon>
    </lineage>
</organism>
<accession>A0A1Y3BK96</accession>
<keyword evidence="4" id="KW-1185">Reference proteome</keyword>
<dbReference type="OrthoDB" id="6510901at2759"/>
<dbReference type="GO" id="GO:0005524">
    <property type="term" value="F:ATP binding"/>
    <property type="evidence" value="ECO:0007669"/>
    <property type="project" value="InterPro"/>
</dbReference>
<dbReference type="GO" id="GO:0004672">
    <property type="term" value="F:protein kinase activity"/>
    <property type="evidence" value="ECO:0007669"/>
    <property type="project" value="InterPro"/>
</dbReference>
<feature type="non-terminal residue" evidence="3">
    <location>
        <position position="316"/>
    </location>
</feature>
<protein>
    <submittedName>
        <fullName evidence="3">Serine/threonine-protein kinase BRSK/SAD1-like protein</fullName>
    </submittedName>
</protein>
<feature type="domain" description="Protein kinase" evidence="2">
    <location>
        <begin position="80"/>
        <end position="316"/>
    </location>
</feature>
<dbReference type="EMBL" id="MUJZ01014051">
    <property type="protein sequence ID" value="OTF81370.1"/>
    <property type="molecule type" value="Genomic_DNA"/>
</dbReference>